<evidence type="ECO:0000313" key="2">
    <source>
        <dbReference type="EMBL" id="VWB07268.1"/>
    </source>
</evidence>
<organism evidence="2 3">
    <name type="scientific">Burkholderia lata (strain ATCC 17760 / DSM 23089 / LMG 22485 / NCIMB 9086 / R18194 / 383)</name>
    <dbReference type="NCBI Taxonomy" id="482957"/>
    <lineage>
        <taxon>Bacteria</taxon>
        <taxon>Pseudomonadati</taxon>
        <taxon>Pseudomonadota</taxon>
        <taxon>Betaproteobacteria</taxon>
        <taxon>Burkholderiales</taxon>
        <taxon>Burkholderiaceae</taxon>
        <taxon>Burkholderia</taxon>
        <taxon>Burkholderia cepacia complex</taxon>
    </lineage>
</organism>
<gene>
    <name evidence="2" type="ORF">BLA6863_00158</name>
</gene>
<dbReference type="Proteomes" id="UP000494170">
    <property type="component" value="Unassembled WGS sequence"/>
</dbReference>
<reference evidence="2 3" key="1">
    <citation type="submission" date="2019-09" db="EMBL/GenBank/DDBJ databases">
        <authorList>
            <person name="Depoorter E."/>
        </authorList>
    </citation>
    <scope>NUCLEOTIDE SEQUENCE [LARGE SCALE GENOMIC DNA]</scope>
    <source>
        <strain evidence="2">LMG 6863</strain>
    </source>
</reference>
<proteinExistence type="predicted"/>
<evidence type="ECO:0000313" key="3">
    <source>
        <dbReference type="Proteomes" id="UP000494170"/>
    </source>
</evidence>
<name>A0A6P2GVA4_BURL3</name>
<accession>A0A6P2GVA4</accession>
<feature type="region of interest" description="Disordered" evidence="1">
    <location>
        <begin position="140"/>
        <end position="170"/>
    </location>
</feature>
<dbReference type="AlphaFoldDB" id="A0A6P2GVA4"/>
<feature type="compositionally biased region" description="Basic and acidic residues" evidence="1">
    <location>
        <begin position="141"/>
        <end position="153"/>
    </location>
</feature>
<evidence type="ECO:0000256" key="1">
    <source>
        <dbReference type="SAM" id="MobiDB-lite"/>
    </source>
</evidence>
<dbReference type="EMBL" id="CABVPY010000001">
    <property type="protein sequence ID" value="VWB07268.1"/>
    <property type="molecule type" value="Genomic_DNA"/>
</dbReference>
<sequence length="170" mass="19402">MTRIYVANGTKQRLKFNFRLPESNRIHELEVHSGHQEVIGEQWSQQHVEYFIKQLEHAGFHRASDTNGRMKDFSGWMYSLDKPTTETQIESGHEARVETQERISAVEAQRGALAMDQANRAPKDRRKRLAKITTVEVEQEIGPRDSATGREVKMSVSVDAGAPENSRLDI</sequence>
<dbReference type="RefSeq" id="WP_174936673.1">
    <property type="nucleotide sequence ID" value="NZ_CABVPY010000001.1"/>
</dbReference>
<protein>
    <submittedName>
        <fullName evidence="2">Uncharacterized protein</fullName>
    </submittedName>
</protein>